<accession>A0A1Y6C8X7</accession>
<organism evidence="2 3">
    <name type="scientific">Tistlia consotensis USBA 355</name>
    <dbReference type="NCBI Taxonomy" id="560819"/>
    <lineage>
        <taxon>Bacteria</taxon>
        <taxon>Pseudomonadati</taxon>
        <taxon>Pseudomonadota</taxon>
        <taxon>Alphaproteobacteria</taxon>
        <taxon>Rhodospirillales</taxon>
        <taxon>Rhodovibrionaceae</taxon>
        <taxon>Tistlia</taxon>
    </lineage>
</organism>
<dbReference type="Proteomes" id="UP000192917">
    <property type="component" value="Unassembled WGS sequence"/>
</dbReference>
<dbReference type="Gene3D" id="1.10.3210.10">
    <property type="entry name" value="Hypothetical protein af1432"/>
    <property type="match status" value="1"/>
</dbReference>
<dbReference type="RefSeq" id="WP_085124471.1">
    <property type="nucleotide sequence ID" value="NZ_FWZX01000018.1"/>
</dbReference>
<reference evidence="2 3" key="1">
    <citation type="submission" date="2017-04" db="EMBL/GenBank/DDBJ databases">
        <authorList>
            <person name="Afonso C.L."/>
            <person name="Miller P.J."/>
            <person name="Scott M.A."/>
            <person name="Spackman E."/>
            <person name="Goraichik I."/>
            <person name="Dimitrov K.M."/>
            <person name="Suarez D.L."/>
            <person name="Swayne D.E."/>
        </authorList>
    </citation>
    <scope>NUCLEOTIDE SEQUENCE [LARGE SCALE GENOMIC DNA]</scope>
    <source>
        <strain evidence="2 3">USBA 355</strain>
    </source>
</reference>
<dbReference type="GO" id="GO:0008832">
    <property type="term" value="F:dGTPase activity"/>
    <property type="evidence" value="ECO:0007669"/>
    <property type="project" value="TreeGrafter"/>
</dbReference>
<protein>
    <recommendedName>
        <fullName evidence="1">HD/PDEase domain-containing protein</fullName>
    </recommendedName>
</protein>
<dbReference type="EMBL" id="FWZX01000018">
    <property type="protein sequence ID" value="SMF52063.1"/>
    <property type="molecule type" value="Genomic_DNA"/>
</dbReference>
<dbReference type="InterPro" id="IPR006674">
    <property type="entry name" value="HD_domain"/>
</dbReference>
<dbReference type="AlphaFoldDB" id="A0A1Y6C8X7"/>
<dbReference type="InterPro" id="IPR003607">
    <property type="entry name" value="HD/PDEase_dom"/>
</dbReference>
<gene>
    <name evidence="2" type="ORF">SAMN05428998_11890</name>
</gene>
<proteinExistence type="predicted"/>
<dbReference type="GO" id="GO:0006203">
    <property type="term" value="P:dGTP catabolic process"/>
    <property type="evidence" value="ECO:0007669"/>
    <property type="project" value="TreeGrafter"/>
</dbReference>
<evidence type="ECO:0000313" key="2">
    <source>
        <dbReference type="EMBL" id="SMF52063.1"/>
    </source>
</evidence>
<name>A0A1Y6C8X7_9PROT</name>
<evidence type="ECO:0000259" key="1">
    <source>
        <dbReference type="SMART" id="SM00471"/>
    </source>
</evidence>
<evidence type="ECO:0000313" key="3">
    <source>
        <dbReference type="Proteomes" id="UP000192917"/>
    </source>
</evidence>
<dbReference type="CDD" id="cd00077">
    <property type="entry name" value="HDc"/>
    <property type="match status" value="1"/>
</dbReference>
<dbReference type="Pfam" id="PF01966">
    <property type="entry name" value="HD"/>
    <property type="match status" value="1"/>
</dbReference>
<dbReference type="STRING" id="560819.SAMN05428998_11890"/>
<dbReference type="Pfam" id="PF19276">
    <property type="entry name" value="HD_assoc_2"/>
    <property type="match status" value="1"/>
</dbReference>
<feature type="domain" description="HD/PDEase" evidence="1">
    <location>
        <begin position="70"/>
        <end position="366"/>
    </location>
</feature>
<dbReference type="InterPro" id="IPR050135">
    <property type="entry name" value="dGTPase-like"/>
</dbReference>
<dbReference type="PANTHER" id="PTHR11373:SF4">
    <property type="entry name" value="DEOXYNUCLEOSIDE TRIPHOSPHATE TRIPHOSPHOHYDROLASE SAMHD1"/>
    <property type="match status" value="1"/>
</dbReference>
<dbReference type="InterPro" id="IPR045509">
    <property type="entry name" value="HD_assoc_2"/>
</dbReference>
<dbReference type="SMART" id="SM00471">
    <property type="entry name" value="HDc"/>
    <property type="match status" value="1"/>
</dbReference>
<keyword evidence="3" id="KW-1185">Reference proteome</keyword>
<dbReference type="PANTHER" id="PTHR11373">
    <property type="entry name" value="DEOXYNUCLEOSIDE TRIPHOSPHATE TRIPHOSPHOHYDROLASE"/>
    <property type="match status" value="1"/>
</dbReference>
<sequence>MPAATQNTLPFGPQSGIARTSIEWHKTIRVAVSGDVRLTRAEVGIIDTPDFQRLRRIQQLGTSSWVYPTALHTRFDHSLGVLAVVDDMIVRMRDALRYVTLASRPEEVEPQLITESQRILARLYALLHDITHVPFGHTLEDELKIFDSHDEFQKSVGEKRGLDRFEQVLGPESDIGKVIRGDCGEGLYERFRNIYLRGKFDRLEVEDAEGRTADEFVYYLVSDTVCADLIDYLRRDSYFCDLELRIPTRFLNYLYVGDVDVEGAGLRRRVVVRLWKPRDGEPRRDVMTDMVGLLESRYLLAERVYFHHAKVIAGTMIGRSVLEASLAGRLNSQMMLRFGDETLLAYLARLGDEKGAGDQELLSARLAIAARDRVLYESLKRYVVEDFHGHGGEEPFNDLIKAFESAAKRRQIENEIALIAGARPGDILLYVASPKMNRKIAEAIVDYKGKRCLLRTVNSEPLLQIRLDTIGKAHERLWRANVFVHPEVDDARRKIAQLAFEAKFFGRDLAEGKYEQLLISLAAEEESFKNHGLPETYAACKAAAADLVSARPRAAHGRATRQYLLDALRERL</sequence>
<dbReference type="SUPFAM" id="SSF109604">
    <property type="entry name" value="HD-domain/PDEase-like"/>
    <property type="match status" value="1"/>
</dbReference>